<dbReference type="PANTHER" id="PTHR35149:SF2">
    <property type="entry name" value="DUF262 DOMAIN-CONTAINING PROTEIN"/>
    <property type="match status" value="1"/>
</dbReference>
<dbReference type="PATRIC" id="fig|537010.4.peg.1767"/>
<evidence type="ECO:0000259" key="2">
    <source>
        <dbReference type="Pfam" id="PF07510"/>
    </source>
</evidence>
<sequence length="566" mass="66902">MNKKYIVPRFQREYSWTQDEISEIWKDIISNIRFKNNIIVNEEYFIGSLVLVGEDKSTEFQIVDGQQRLTTLTILLSALVETFKEIEKEDLAQGLYTLIEGKTVLNKPFFKLENEHPKPFLQKVIQNFEKVKIAPETQEEVLLNNAYDFFVKRFQKQNLIKDFSEYTNLDSILIDETIYTNFLEAIRDQILQLKTIYITVSNEDDAYTIFETLNARGMNLTTVDLVKNEIFKALRSQHPNDDAKDNWKKIRTNLSLREEKVNIDTYFRHFWLSKYEFTTEDKIYKSFKKLVKQNKIQMDQFLEDLIYESDNYKKVTDPLLTDWKQQEEREIFNSLMALNVFRVTQVRTLLIALLTQRNKNEITLTDLKRVLKIVENFHFIFSAVCSSRASGLESKYSKYARRFRECKNNRDTRKVILDLNVDLKEKLPAQNTFVENFGNLYFTNDETKHKRLIQYIFKTLESSLRKTDELEIANITLEHIIPQSTVMLSGAVGKIGNLLPLAGSINNLVDRKDFKTKMVLFEKSELRVVKEFIKENSTKDNWTEEDILQRTEKMAIMAYNNIWRAD</sequence>
<dbReference type="EMBL" id="AFZX01000043">
    <property type="protein sequence ID" value="EHL07329.1"/>
    <property type="molecule type" value="Genomic_DNA"/>
</dbReference>
<dbReference type="Proteomes" id="UP000004416">
    <property type="component" value="Unassembled WGS sequence"/>
</dbReference>
<dbReference type="InterPro" id="IPR004919">
    <property type="entry name" value="GmrSD_N"/>
</dbReference>
<feature type="domain" description="GmrSD restriction endonucleases C-terminal" evidence="2">
    <location>
        <begin position="440"/>
        <end position="555"/>
    </location>
</feature>
<name>G9XLQ3_DESHA</name>
<dbReference type="InterPro" id="IPR011089">
    <property type="entry name" value="GmrSD_C"/>
</dbReference>
<evidence type="ECO:0000259" key="1">
    <source>
        <dbReference type="Pfam" id="PF03235"/>
    </source>
</evidence>
<dbReference type="AlphaFoldDB" id="G9XLQ3"/>
<feature type="domain" description="GmrSD restriction endonucleases N-terminal" evidence="1">
    <location>
        <begin position="3"/>
        <end position="231"/>
    </location>
</feature>
<dbReference type="Pfam" id="PF07510">
    <property type="entry name" value="GmrSD_C"/>
    <property type="match status" value="1"/>
</dbReference>
<dbReference type="Pfam" id="PF03235">
    <property type="entry name" value="GmrSD_N"/>
    <property type="match status" value="1"/>
</dbReference>
<evidence type="ECO:0008006" key="5">
    <source>
        <dbReference type="Google" id="ProtNLM"/>
    </source>
</evidence>
<proteinExistence type="predicted"/>
<gene>
    <name evidence="3" type="ORF">HMPREF0322_01889</name>
</gene>
<comment type="caution">
    <text evidence="3">The sequence shown here is derived from an EMBL/GenBank/DDBJ whole genome shotgun (WGS) entry which is preliminary data.</text>
</comment>
<accession>G9XLQ3</accession>
<reference evidence="3 4" key="1">
    <citation type="submission" date="2011-08" db="EMBL/GenBank/DDBJ databases">
        <authorList>
            <person name="Weinstock G."/>
            <person name="Sodergren E."/>
            <person name="Clifton S."/>
            <person name="Fulton L."/>
            <person name="Fulton B."/>
            <person name="Courtney L."/>
            <person name="Fronick C."/>
            <person name="Harrison M."/>
            <person name="Strong C."/>
            <person name="Farmer C."/>
            <person name="Delahaunty K."/>
            <person name="Markovic C."/>
            <person name="Hall O."/>
            <person name="Minx P."/>
            <person name="Tomlinson C."/>
            <person name="Mitreva M."/>
            <person name="Hou S."/>
            <person name="Chen J."/>
            <person name="Wollam A."/>
            <person name="Pepin K.H."/>
            <person name="Johnson M."/>
            <person name="Bhonagiri V."/>
            <person name="Zhang X."/>
            <person name="Suruliraj S."/>
            <person name="Warren W."/>
            <person name="Chinwalla A."/>
            <person name="Mardis E.R."/>
            <person name="Wilson R.K."/>
        </authorList>
    </citation>
    <scope>NUCLEOTIDE SEQUENCE [LARGE SCALE GENOMIC DNA]</scope>
    <source>
        <strain evidence="3 4">DP7</strain>
    </source>
</reference>
<organism evidence="3 4">
    <name type="scientific">Desulfitobacterium hafniense DP7</name>
    <dbReference type="NCBI Taxonomy" id="537010"/>
    <lineage>
        <taxon>Bacteria</taxon>
        <taxon>Bacillati</taxon>
        <taxon>Bacillota</taxon>
        <taxon>Clostridia</taxon>
        <taxon>Eubacteriales</taxon>
        <taxon>Desulfitobacteriaceae</taxon>
        <taxon>Desulfitobacterium</taxon>
    </lineage>
</organism>
<dbReference type="PANTHER" id="PTHR35149">
    <property type="entry name" value="SLL5132 PROTEIN"/>
    <property type="match status" value="1"/>
</dbReference>
<protein>
    <recommendedName>
        <fullName evidence="5">DUF262 domain-containing protein</fullName>
    </recommendedName>
</protein>
<dbReference type="HOGENOM" id="CLU_011736_6_1_9"/>
<evidence type="ECO:0000313" key="4">
    <source>
        <dbReference type="Proteomes" id="UP000004416"/>
    </source>
</evidence>
<evidence type="ECO:0000313" key="3">
    <source>
        <dbReference type="EMBL" id="EHL07329.1"/>
    </source>
</evidence>